<evidence type="ECO:0000313" key="1">
    <source>
        <dbReference type="EMBL" id="KAJ9121009.1"/>
    </source>
</evidence>
<accession>A0ACC2XCA3</accession>
<evidence type="ECO:0000313" key="2">
    <source>
        <dbReference type="Proteomes" id="UP001234202"/>
    </source>
</evidence>
<keyword evidence="2" id="KW-1185">Reference proteome</keyword>
<sequence>MDFQTEAKSIKEWRSTSDKQPAKTFGMSLGEWFPHKMMANDKQALYLICKAVDAERNEMEKEKRAEEKIVKPPHTENTLKEIVDGAEEQEEDDSVDLLAESLRTLIKEAEDLLASVEDKSGLWYAGGQADAQERDRFPAKTLGFGNGDGGTGRT</sequence>
<proteinExistence type="predicted"/>
<reference evidence="1" key="1">
    <citation type="submission" date="2023-04" db="EMBL/GenBank/DDBJ databases">
        <title>Draft Genome sequencing of Naganishia species isolated from polar environments using Oxford Nanopore Technology.</title>
        <authorList>
            <person name="Leo P."/>
            <person name="Venkateswaran K."/>
        </authorList>
    </citation>
    <scope>NUCLEOTIDE SEQUENCE</scope>
    <source>
        <strain evidence="1">DBVPG 5303</strain>
    </source>
</reference>
<gene>
    <name evidence="1" type="ORF">QFC24_004989</name>
</gene>
<protein>
    <submittedName>
        <fullName evidence="1">Uncharacterized protein</fullName>
    </submittedName>
</protein>
<name>A0ACC2XCA3_9TREE</name>
<organism evidence="1 2">
    <name type="scientific">Naganishia onofrii</name>
    <dbReference type="NCBI Taxonomy" id="1851511"/>
    <lineage>
        <taxon>Eukaryota</taxon>
        <taxon>Fungi</taxon>
        <taxon>Dikarya</taxon>
        <taxon>Basidiomycota</taxon>
        <taxon>Agaricomycotina</taxon>
        <taxon>Tremellomycetes</taxon>
        <taxon>Filobasidiales</taxon>
        <taxon>Filobasidiaceae</taxon>
        <taxon>Naganishia</taxon>
    </lineage>
</organism>
<comment type="caution">
    <text evidence="1">The sequence shown here is derived from an EMBL/GenBank/DDBJ whole genome shotgun (WGS) entry which is preliminary data.</text>
</comment>
<dbReference type="Proteomes" id="UP001234202">
    <property type="component" value="Unassembled WGS sequence"/>
</dbReference>
<dbReference type="EMBL" id="JASBWV010000019">
    <property type="protein sequence ID" value="KAJ9121009.1"/>
    <property type="molecule type" value="Genomic_DNA"/>
</dbReference>